<dbReference type="InterPro" id="IPR023385">
    <property type="entry name" value="YopX-like_C"/>
</dbReference>
<dbReference type="Pfam" id="PF09643">
    <property type="entry name" value="YopX"/>
    <property type="match status" value="1"/>
</dbReference>
<dbReference type="Proteomes" id="UP000295285">
    <property type="component" value="Unassembled WGS sequence"/>
</dbReference>
<evidence type="ECO:0000313" key="3">
    <source>
        <dbReference type="Proteomes" id="UP000295285"/>
    </source>
</evidence>
<dbReference type="EMBL" id="SMDG01000001">
    <property type="protein sequence ID" value="TCW59702.1"/>
    <property type="molecule type" value="Genomic_DNA"/>
</dbReference>
<name>A0A4R4BK46_BACTU</name>
<evidence type="ECO:0000259" key="1">
    <source>
        <dbReference type="Pfam" id="PF09643"/>
    </source>
</evidence>
<proteinExistence type="predicted"/>
<gene>
    <name evidence="2" type="ORF">EC910_101332</name>
</gene>
<organism evidence="2 3">
    <name type="scientific">Bacillus thuringiensis</name>
    <dbReference type="NCBI Taxonomy" id="1428"/>
    <lineage>
        <taxon>Bacteria</taxon>
        <taxon>Bacillati</taxon>
        <taxon>Bacillota</taxon>
        <taxon>Bacilli</taxon>
        <taxon>Bacillales</taxon>
        <taxon>Bacillaceae</taxon>
        <taxon>Bacillus</taxon>
        <taxon>Bacillus cereus group</taxon>
    </lineage>
</organism>
<evidence type="ECO:0000313" key="2">
    <source>
        <dbReference type="EMBL" id="TCW59702.1"/>
    </source>
</evidence>
<dbReference type="InterPro" id="IPR010024">
    <property type="entry name" value="CHP16711"/>
</dbReference>
<dbReference type="SUPFAM" id="SSF159006">
    <property type="entry name" value="YopX-like"/>
    <property type="match status" value="1"/>
</dbReference>
<dbReference type="Gene3D" id="2.30.30.290">
    <property type="entry name" value="YopX-like domains"/>
    <property type="match status" value="1"/>
</dbReference>
<sequence>MREIKFKAFDKVSEKIYDVGYIDFANEVVQVAMIKGGICYGTYVRRLKDVALLQYTGLKDVHGNEIYEGDIVYQEFYDHRVETSHGLTGVVKQEEGVWWIDNEVNDAVRLWSELNLNHIKGNMFENPELLQGGKK</sequence>
<reference evidence="2 3" key="1">
    <citation type="submission" date="2019-03" db="EMBL/GenBank/DDBJ databases">
        <title>Above-ground endophytic microbial communities from plants in different locations in the United States.</title>
        <authorList>
            <person name="Frank C."/>
        </authorList>
    </citation>
    <scope>NUCLEOTIDE SEQUENCE [LARGE SCALE GENOMIC DNA]</scope>
    <source>
        <strain evidence="2 3">LP_2_YM</strain>
    </source>
</reference>
<protein>
    <submittedName>
        <fullName evidence="2">Putative phage protein (TIGR01671 family)</fullName>
    </submittedName>
</protein>
<feature type="domain" description="YopX protein" evidence="1">
    <location>
        <begin position="5"/>
        <end position="131"/>
    </location>
</feature>
<dbReference type="NCBIfam" id="TIGR01671">
    <property type="entry name" value="phage_TIGR01671"/>
    <property type="match status" value="1"/>
</dbReference>
<comment type="caution">
    <text evidence="2">The sequence shown here is derived from an EMBL/GenBank/DDBJ whole genome shotgun (WGS) entry which is preliminary data.</text>
</comment>
<dbReference type="InterPro" id="IPR019096">
    <property type="entry name" value="YopX_protein"/>
</dbReference>
<accession>A0A4R4BK46</accession>
<dbReference type="AlphaFoldDB" id="A0A4R4BK46"/>